<accession>A0AA40GGT7</accession>
<name>A0AA40GGT7_9HYME</name>
<protein>
    <submittedName>
        <fullName evidence="1">Uncharacterized protein</fullName>
    </submittedName>
</protein>
<evidence type="ECO:0000313" key="1">
    <source>
        <dbReference type="EMBL" id="KAK1136960.1"/>
    </source>
</evidence>
<organism evidence="1 2">
    <name type="scientific">Melipona bicolor</name>
    <dbReference type="NCBI Taxonomy" id="60889"/>
    <lineage>
        <taxon>Eukaryota</taxon>
        <taxon>Metazoa</taxon>
        <taxon>Ecdysozoa</taxon>
        <taxon>Arthropoda</taxon>
        <taxon>Hexapoda</taxon>
        <taxon>Insecta</taxon>
        <taxon>Pterygota</taxon>
        <taxon>Neoptera</taxon>
        <taxon>Endopterygota</taxon>
        <taxon>Hymenoptera</taxon>
        <taxon>Apocrita</taxon>
        <taxon>Aculeata</taxon>
        <taxon>Apoidea</taxon>
        <taxon>Anthophila</taxon>
        <taxon>Apidae</taxon>
        <taxon>Melipona</taxon>
    </lineage>
</organism>
<proteinExistence type="predicted"/>
<dbReference type="Proteomes" id="UP001177670">
    <property type="component" value="Unassembled WGS sequence"/>
</dbReference>
<keyword evidence="2" id="KW-1185">Reference proteome</keyword>
<evidence type="ECO:0000313" key="2">
    <source>
        <dbReference type="Proteomes" id="UP001177670"/>
    </source>
</evidence>
<sequence>MVVLLTAGVKLKNKLTFGRENAVAAVAGSGGVDSGGPVKLLMFERQDQTYLKKEEEEEEEKPYPLITKITQTLNEAATKVALEDQGNKKGLFSQECEKLELRSGTEVKKEALDLENWTEEEGRDLSLESNKLERN</sequence>
<dbReference type="AlphaFoldDB" id="A0AA40GGT7"/>
<gene>
    <name evidence="1" type="ORF">K0M31_001488</name>
</gene>
<reference evidence="1" key="1">
    <citation type="submission" date="2021-10" db="EMBL/GenBank/DDBJ databases">
        <title>Melipona bicolor Genome sequencing and assembly.</title>
        <authorList>
            <person name="Araujo N.S."/>
            <person name="Arias M.C."/>
        </authorList>
    </citation>
    <scope>NUCLEOTIDE SEQUENCE</scope>
    <source>
        <strain evidence="1">USP_2M_L1-L4_2017</strain>
        <tissue evidence="1">Whole body</tissue>
    </source>
</reference>
<comment type="caution">
    <text evidence="1">The sequence shown here is derived from an EMBL/GenBank/DDBJ whole genome shotgun (WGS) entry which is preliminary data.</text>
</comment>
<dbReference type="EMBL" id="JAHYIQ010000001">
    <property type="protein sequence ID" value="KAK1136960.1"/>
    <property type="molecule type" value="Genomic_DNA"/>
</dbReference>